<keyword evidence="2" id="KW-0812">Transmembrane</keyword>
<evidence type="ECO:0000256" key="1">
    <source>
        <dbReference type="SAM" id="MobiDB-lite"/>
    </source>
</evidence>
<evidence type="ECO:0000313" key="3">
    <source>
        <dbReference type="EMBL" id="MBL0887933.1"/>
    </source>
</evidence>
<evidence type="ECO:0000313" key="4">
    <source>
        <dbReference type="Proteomes" id="UP000675409"/>
    </source>
</evidence>
<dbReference type="EMBL" id="JABBYC010000039">
    <property type="protein sequence ID" value="MBL0887933.1"/>
    <property type="molecule type" value="Genomic_DNA"/>
</dbReference>
<dbReference type="Pfam" id="PF14029">
    <property type="entry name" value="DUF4244"/>
    <property type="match status" value="1"/>
</dbReference>
<dbReference type="InterPro" id="IPR025338">
    <property type="entry name" value="DUF4244"/>
</dbReference>
<sequence length="86" mass="8703">MSRRTVRRADEGGEMTHAKATTVTASGGTAGRRRPGRDHEAGMATAEYAIATLGAAGFAGILMVVLKGGDVKSLLTSLITTALSAG</sequence>
<reference evidence="3 4" key="1">
    <citation type="journal article" date="2021" name="Arch. Microbiol.">
        <title>Myceligenerans indicum sp. nov., an actinobacterium isolated from mangrove sediment of Sundarbans, India.</title>
        <authorList>
            <person name="Asha K."/>
            <person name="Bhadury P."/>
        </authorList>
    </citation>
    <scope>NUCLEOTIDE SEQUENCE [LARGE SCALE GENOMIC DNA]</scope>
    <source>
        <strain evidence="3 4">I2</strain>
    </source>
</reference>
<feature type="region of interest" description="Disordered" evidence="1">
    <location>
        <begin position="1"/>
        <end position="40"/>
    </location>
</feature>
<protein>
    <submittedName>
        <fullName evidence="3">DUF4244 domain-containing protein</fullName>
    </submittedName>
</protein>
<gene>
    <name evidence="3" type="ORF">HGK34_16865</name>
</gene>
<dbReference type="Proteomes" id="UP000675409">
    <property type="component" value="Unassembled WGS sequence"/>
</dbReference>
<feature type="compositionally biased region" description="Low complexity" evidence="1">
    <location>
        <begin position="18"/>
        <end position="27"/>
    </location>
</feature>
<name>A0ABS1LP29_9MICO</name>
<keyword evidence="4" id="KW-1185">Reference proteome</keyword>
<feature type="transmembrane region" description="Helical" evidence="2">
    <location>
        <begin position="41"/>
        <end position="66"/>
    </location>
</feature>
<organism evidence="3 4">
    <name type="scientific">Myceligenerans indicum</name>
    <dbReference type="NCBI Taxonomy" id="2593663"/>
    <lineage>
        <taxon>Bacteria</taxon>
        <taxon>Bacillati</taxon>
        <taxon>Actinomycetota</taxon>
        <taxon>Actinomycetes</taxon>
        <taxon>Micrococcales</taxon>
        <taxon>Promicromonosporaceae</taxon>
        <taxon>Myceligenerans</taxon>
    </lineage>
</organism>
<comment type="caution">
    <text evidence="3">The sequence shown here is derived from an EMBL/GenBank/DDBJ whole genome shotgun (WGS) entry which is preliminary data.</text>
</comment>
<keyword evidence="2" id="KW-0472">Membrane</keyword>
<proteinExistence type="predicted"/>
<accession>A0ABS1LP29</accession>
<feature type="compositionally biased region" description="Basic and acidic residues" evidence="1">
    <location>
        <begin position="7"/>
        <end position="17"/>
    </location>
</feature>
<evidence type="ECO:0000256" key="2">
    <source>
        <dbReference type="SAM" id="Phobius"/>
    </source>
</evidence>
<keyword evidence="2" id="KW-1133">Transmembrane helix</keyword>